<keyword evidence="2" id="KW-0472">Membrane</keyword>
<feature type="transmembrane region" description="Helical" evidence="2">
    <location>
        <begin position="62"/>
        <end position="80"/>
    </location>
</feature>
<evidence type="ECO:0000313" key="3">
    <source>
        <dbReference type="EMBL" id="KAH7952248.1"/>
    </source>
</evidence>
<feature type="region of interest" description="Disordered" evidence="1">
    <location>
        <begin position="23"/>
        <end position="53"/>
    </location>
</feature>
<proteinExistence type="predicted"/>
<evidence type="ECO:0000313" key="4">
    <source>
        <dbReference type="Proteomes" id="UP000821837"/>
    </source>
</evidence>
<dbReference type="Proteomes" id="UP000821837">
    <property type="component" value="Chromosome 5"/>
</dbReference>
<feature type="compositionally biased region" description="Acidic residues" evidence="1">
    <location>
        <begin position="40"/>
        <end position="51"/>
    </location>
</feature>
<dbReference type="EMBL" id="JABSTV010001251">
    <property type="protein sequence ID" value="KAH7952248.1"/>
    <property type="molecule type" value="Genomic_DNA"/>
</dbReference>
<name>A0A9D4PSQ7_RHISA</name>
<dbReference type="VEuPathDB" id="VectorBase:RSAN_050477"/>
<protein>
    <submittedName>
        <fullName evidence="3">Uncharacterized protein</fullName>
    </submittedName>
</protein>
<comment type="caution">
    <text evidence="3">The sequence shown here is derived from an EMBL/GenBank/DDBJ whole genome shotgun (WGS) entry which is preliminary data.</text>
</comment>
<sequence length="209" mass="23117">MEPVSVDDCRACQQQQLQLQLQQQQQQQQQQQPSSPADGGENEEEGGEDEEKSIPVAFPRNILRCLVLLLPVSVPVVVYVRDADSTRRLFLVAFALFLLLVFSCVTMALVRSRSRAHDDDEEAAPRAGRPSSRGLPFLRAMPYRVGARAPPRYPGYRLAGHQQLSAARCAALAAEDPPPCYLDALRCPLAQTYKARDTETPPPAYDAIS</sequence>
<reference evidence="3" key="1">
    <citation type="journal article" date="2020" name="Cell">
        <title>Large-Scale Comparative Analyses of Tick Genomes Elucidate Their Genetic Diversity and Vector Capacities.</title>
        <authorList>
            <consortium name="Tick Genome and Microbiome Consortium (TIGMIC)"/>
            <person name="Jia N."/>
            <person name="Wang J."/>
            <person name="Shi W."/>
            <person name="Du L."/>
            <person name="Sun Y."/>
            <person name="Zhan W."/>
            <person name="Jiang J.F."/>
            <person name="Wang Q."/>
            <person name="Zhang B."/>
            <person name="Ji P."/>
            <person name="Bell-Sakyi L."/>
            <person name="Cui X.M."/>
            <person name="Yuan T.T."/>
            <person name="Jiang B.G."/>
            <person name="Yang W.F."/>
            <person name="Lam T.T."/>
            <person name="Chang Q.C."/>
            <person name="Ding S.J."/>
            <person name="Wang X.J."/>
            <person name="Zhu J.G."/>
            <person name="Ruan X.D."/>
            <person name="Zhao L."/>
            <person name="Wei J.T."/>
            <person name="Ye R.Z."/>
            <person name="Que T.C."/>
            <person name="Du C.H."/>
            <person name="Zhou Y.H."/>
            <person name="Cheng J.X."/>
            <person name="Dai P.F."/>
            <person name="Guo W.B."/>
            <person name="Han X.H."/>
            <person name="Huang E.J."/>
            <person name="Li L.F."/>
            <person name="Wei W."/>
            <person name="Gao Y.C."/>
            <person name="Liu J.Z."/>
            <person name="Shao H.Z."/>
            <person name="Wang X."/>
            <person name="Wang C.C."/>
            <person name="Yang T.C."/>
            <person name="Huo Q.B."/>
            <person name="Li W."/>
            <person name="Chen H.Y."/>
            <person name="Chen S.E."/>
            <person name="Zhou L.G."/>
            <person name="Ni X.B."/>
            <person name="Tian J.H."/>
            <person name="Sheng Y."/>
            <person name="Liu T."/>
            <person name="Pan Y.S."/>
            <person name="Xia L.Y."/>
            <person name="Li J."/>
            <person name="Zhao F."/>
            <person name="Cao W.C."/>
        </authorList>
    </citation>
    <scope>NUCLEOTIDE SEQUENCE</scope>
    <source>
        <strain evidence="3">Rsan-2018</strain>
    </source>
</reference>
<keyword evidence="4" id="KW-1185">Reference proteome</keyword>
<feature type="transmembrane region" description="Helical" evidence="2">
    <location>
        <begin position="92"/>
        <end position="110"/>
    </location>
</feature>
<keyword evidence="2" id="KW-0812">Transmembrane</keyword>
<reference evidence="3" key="2">
    <citation type="submission" date="2021-09" db="EMBL/GenBank/DDBJ databases">
        <authorList>
            <person name="Jia N."/>
            <person name="Wang J."/>
            <person name="Shi W."/>
            <person name="Du L."/>
            <person name="Sun Y."/>
            <person name="Zhan W."/>
            <person name="Jiang J."/>
            <person name="Wang Q."/>
            <person name="Zhang B."/>
            <person name="Ji P."/>
            <person name="Sakyi L.B."/>
            <person name="Cui X."/>
            <person name="Yuan T."/>
            <person name="Jiang B."/>
            <person name="Yang W."/>
            <person name="Lam T.T.-Y."/>
            <person name="Chang Q."/>
            <person name="Ding S."/>
            <person name="Wang X."/>
            <person name="Zhu J."/>
            <person name="Ruan X."/>
            <person name="Zhao L."/>
            <person name="Wei J."/>
            <person name="Que T."/>
            <person name="Du C."/>
            <person name="Cheng J."/>
            <person name="Dai P."/>
            <person name="Han X."/>
            <person name="Huang E."/>
            <person name="Gao Y."/>
            <person name="Liu J."/>
            <person name="Shao H."/>
            <person name="Ye R."/>
            <person name="Li L."/>
            <person name="Wei W."/>
            <person name="Wang X."/>
            <person name="Wang C."/>
            <person name="Huo Q."/>
            <person name="Li W."/>
            <person name="Guo W."/>
            <person name="Chen H."/>
            <person name="Chen S."/>
            <person name="Zhou L."/>
            <person name="Zhou L."/>
            <person name="Ni X."/>
            <person name="Tian J."/>
            <person name="Zhou Y."/>
            <person name="Sheng Y."/>
            <person name="Liu T."/>
            <person name="Pan Y."/>
            <person name="Xia L."/>
            <person name="Li J."/>
            <person name="Zhao F."/>
            <person name="Cao W."/>
        </authorList>
    </citation>
    <scope>NUCLEOTIDE SEQUENCE</scope>
    <source>
        <strain evidence="3">Rsan-2018</strain>
        <tissue evidence="3">Larvae</tissue>
    </source>
</reference>
<dbReference type="OMA" id="PPPCYLD"/>
<evidence type="ECO:0000256" key="1">
    <source>
        <dbReference type="SAM" id="MobiDB-lite"/>
    </source>
</evidence>
<evidence type="ECO:0000256" key="2">
    <source>
        <dbReference type="SAM" id="Phobius"/>
    </source>
</evidence>
<accession>A0A9D4PSQ7</accession>
<feature type="compositionally biased region" description="Low complexity" evidence="1">
    <location>
        <begin position="23"/>
        <end position="32"/>
    </location>
</feature>
<dbReference type="OrthoDB" id="6506782at2759"/>
<feature type="region of interest" description="Disordered" evidence="1">
    <location>
        <begin position="115"/>
        <end position="135"/>
    </location>
</feature>
<gene>
    <name evidence="3" type="ORF">HPB52_020824</name>
</gene>
<dbReference type="AlphaFoldDB" id="A0A9D4PSQ7"/>
<keyword evidence="2" id="KW-1133">Transmembrane helix</keyword>
<organism evidence="3 4">
    <name type="scientific">Rhipicephalus sanguineus</name>
    <name type="common">Brown dog tick</name>
    <name type="synonym">Ixodes sanguineus</name>
    <dbReference type="NCBI Taxonomy" id="34632"/>
    <lineage>
        <taxon>Eukaryota</taxon>
        <taxon>Metazoa</taxon>
        <taxon>Ecdysozoa</taxon>
        <taxon>Arthropoda</taxon>
        <taxon>Chelicerata</taxon>
        <taxon>Arachnida</taxon>
        <taxon>Acari</taxon>
        <taxon>Parasitiformes</taxon>
        <taxon>Ixodida</taxon>
        <taxon>Ixodoidea</taxon>
        <taxon>Ixodidae</taxon>
        <taxon>Rhipicephalinae</taxon>
        <taxon>Rhipicephalus</taxon>
        <taxon>Rhipicephalus</taxon>
    </lineage>
</organism>